<evidence type="ECO:0000313" key="3">
    <source>
        <dbReference type="EMBL" id="ATB27522.1"/>
    </source>
</evidence>
<evidence type="ECO:0000256" key="1">
    <source>
        <dbReference type="ARBA" id="ARBA00022723"/>
    </source>
</evidence>
<dbReference type="Gene3D" id="3.90.330.10">
    <property type="entry name" value="Nitrile hydratase alpha /Thiocyanate hydrolase gamma"/>
    <property type="match status" value="1"/>
</dbReference>
<dbReference type="SUPFAM" id="SSF56209">
    <property type="entry name" value="Nitrile hydratase alpha chain"/>
    <property type="match status" value="1"/>
</dbReference>
<accession>A0A250I8N9</accession>
<dbReference type="InterPro" id="IPR036648">
    <property type="entry name" value="CN_Hdrase_a/SCN_Hdrase_g_sf"/>
</dbReference>
<dbReference type="Pfam" id="PF02979">
    <property type="entry name" value="NHase_alpha"/>
    <property type="match status" value="1"/>
</dbReference>
<dbReference type="KEGG" id="mbd:MEBOL_000965"/>
<keyword evidence="1" id="KW-0479">Metal-binding</keyword>
<dbReference type="OrthoDB" id="5514662at2"/>
<sequence>MDVQALIRKAWDDESFKNALLRDPRAVVEKELGVKLPEEIEIFVHEQTPHTIHLILPQKP</sequence>
<protein>
    <submittedName>
        <fullName evidence="3">Nitrile hydratase</fullName>
    </submittedName>
</protein>
<reference evidence="3 4" key="1">
    <citation type="submission" date="2017-06" db="EMBL/GenBank/DDBJ databases">
        <authorList>
            <person name="Kim H.J."/>
            <person name="Triplett B.A."/>
        </authorList>
    </citation>
    <scope>NUCLEOTIDE SEQUENCE [LARGE SCALE GENOMIC DNA]</scope>
    <source>
        <strain evidence="3 4">DSM 14713</strain>
    </source>
</reference>
<dbReference type="Proteomes" id="UP000217289">
    <property type="component" value="Chromosome"/>
</dbReference>
<dbReference type="EMBL" id="CP022163">
    <property type="protein sequence ID" value="ATB27522.1"/>
    <property type="molecule type" value="Genomic_DNA"/>
</dbReference>
<evidence type="ECO:0000313" key="4">
    <source>
        <dbReference type="Proteomes" id="UP000217289"/>
    </source>
</evidence>
<evidence type="ECO:0000259" key="2">
    <source>
        <dbReference type="Pfam" id="PF02979"/>
    </source>
</evidence>
<dbReference type="RefSeq" id="WP_157774757.1">
    <property type="nucleotide sequence ID" value="NZ_CP022163.1"/>
</dbReference>
<name>A0A250I8N9_9BACT</name>
<dbReference type="InterPro" id="IPR004232">
    <property type="entry name" value="CN_Hdrtase_a/SCN_Hdrlase_g"/>
</dbReference>
<feature type="domain" description="Nitrile hydratase alpha/Thiocyanate hydrolase gamma" evidence="2">
    <location>
        <begin position="16"/>
        <end position="60"/>
    </location>
</feature>
<dbReference type="InterPro" id="IPR022513">
    <property type="entry name" value="TOMM_pelo"/>
</dbReference>
<dbReference type="GO" id="GO:0046914">
    <property type="term" value="F:transition metal ion binding"/>
    <property type="evidence" value="ECO:0007669"/>
    <property type="project" value="InterPro"/>
</dbReference>
<dbReference type="AlphaFoldDB" id="A0A250I8N9"/>
<keyword evidence="4" id="KW-1185">Reference proteome</keyword>
<dbReference type="NCBIfam" id="TIGR03793">
    <property type="entry name" value="leader_NHLP"/>
    <property type="match status" value="1"/>
</dbReference>
<gene>
    <name evidence="3" type="ORF">MEBOL_000965</name>
</gene>
<dbReference type="GO" id="GO:0003824">
    <property type="term" value="F:catalytic activity"/>
    <property type="evidence" value="ECO:0007669"/>
    <property type="project" value="InterPro"/>
</dbReference>
<organism evidence="3 4">
    <name type="scientific">Melittangium boletus DSM 14713</name>
    <dbReference type="NCBI Taxonomy" id="1294270"/>
    <lineage>
        <taxon>Bacteria</taxon>
        <taxon>Pseudomonadati</taxon>
        <taxon>Myxococcota</taxon>
        <taxon>Myxococcia</taxon>
        <taxon>Myxococcales</taxon>
        <taxon>Cystobacterineae</taxon>
        <taxon>Archangiaceae</taxon>
        <taxon>Melittangium</taxon>
    </lineage>
</organism>
<proteinExistence type="predicted"/>